<dbReference type="EMBL" id="PQXO01000273">
    <property type="protein sequence ID" value="TGO86816.1"/>
    <property type="molecule type" value="Genomic_DNA"/>
</dbReference>
<dbReference type="Proteomes" id="UP000297280">
    <property type="component" value="Unassembled WGS sequence"/>
</dbReference>
<evidence type="ECO:0000313" key="1">
    <source>
        <dbReference type="EMBL" id="TGO86816.1"/>
    </source>
</evidence>
<reference evidence="1 2" key="1">
    <citation type="submission" date="2017-12" db="EMBL/GenBank/DDBJ databases">
        <title>Comparative genomics of Botrytis spp.</title>
        <authorList>
            <person name="Valero-Jimenez C.A."/>
            <person name="Tapia P."/>
            <person name="Veloso J."/>
            <person name="Silva-Moreno E."/>
            <person name="Staats M."/>
            <person name="Valdes J.H."/>
            <person name="Van Kan J.A.L."/>
        </authorList>
    </citation>
    <scope>NUCLEOTIDE SEQUENCE [LARGE SCALE GENOMIC DNA]</scope>
    <source>
        <strain evidence="1 2">MUCL3349</strain>
    </source>
</reference>
<organism evidence="1 2">
    <name type="scientific">Botrytis porri</name>
    <dbReference type="NCBI Taxonomy" id="87229"/>
    <lineage>
        <taxon>Eukaryota</taxon>
        <taxon>Fungi</taxon>
        <taxon>Dikarya</taxon>
        <taxon>Ascomycota</taxon>
        <taxon>Pezizomycotina</taxon>
        <taxon>Leotiomycetes</taxon>
        <taxon>Helotiales</taxon>
        <taxon>Sclerotiniaceae</taxon>
        <taxon>Botrytis</taxon>
    </lineage>
</organism>
<dbReference type="Gene3D" id="3.40.50.1820">
    <property type="entry name" value="alpha/beta hydrolase"/>
    <property type="match status" value="1"/>
</dbReference>
<name>A0A4Z1KN91_9HELO</name>
<dbReference type="InterPro" id="IPR029058">
    <property type="entry name" value="AB_hydrolase_fold"/>
</dbReference>
<dbReference type="STRING" id="87229.A0A4Z1KN91"/>
<keyword evidence="2" id="KW-1185">Reference proteome</keyword>
<accession>A0A4Z1KN91</accession>
<comment type="caution">
    <text evidence="1">The sequence shown here is derived from an EMBL/GenBank/DDBJ whole genome shotgun (WGS) entry which is preliminary data.</text>
</comment>
<sequence length="290" mass="32475">MSSRSTLIFKSIDDLDLKVDIIYPSSLTGLEQSQQQYFTSTVGALLVSIENIFLLISLDPVYFGIGSLLAQIVVSCLKLVPKICAYLSYISKPHLSPPPVAVFIYYGCPTFHDPKNHFSNSKTLFNETPYPEPRFAYFLASPPSINPTPSFFLIFNPSSLLSNFSRDPAYKPLPKGEFEDRSSLFLWLVQENKLSELWKSVDQGLESEVWIGFGKTIIVYGDQDELIPYYMAKQGVDVIGLHDAQLFTAIGRKHGWDMPLFLGDPGLKEIEEALEALDEIIFKSQGGPLS</sequence>
<dbReference type="AlphaFoldDB" id="A0A4Z1KN91"/>
<proteinExistence type="predicted"/>
<protein>
    <submittedName>
        <fullName evidence="1">Uncharacterized protein</fullName>
    </submittedName>
</protein>
<evidence type="ECO:0000313" key="2">
    <source>
        <dbReference type="Proteomes" id="UP000297280"/>
    </source>
</evidence>
<gene>
    <name evidence="1" type="ORF">BPOR_0274g00070</name>
</gene>